<gene>
    <name evidence="1" type="ORF">ACFQ2O_21610</name>
</gene>
<dbReference type="RefSeq" id="WP_377532967.1">
    <property type="nucleotide sequence ID" value="NZ_JBHTLD010000409.1"/>
</dbReference>
<name>A0ABW3SXK3_9BACT</name>
<keyword evidence="2" id="KW-1185">Reference proteome</keyword>
<dbReference type="SUPFAM" id="SSF55729">
    <property type="entry name" value="Acyl-CoA N-acyltransferases (Nat)"/>
    <property type="match status" value="1"/>
</dbReference>
<dbReference type="Gene3D" id="3.40.630.30">
    <property type="match status" value="1"/>
</dbReference>
<dbReference type="Proteomes" id="UP001597094">
    <property type="component" value="Unassembled WGS sequence"/>
</dbReference>
<evidence type="ECO:0000313" key="2">
    <source>
        <dbReference type="Proteomes" id="UP001597094"/>
    </source>
</evidence>
<evidence type="ECO:0000313" key="1">
    <source>
        <dbReference type="EMBL" id="MFD1188821.1"/>
    </source>
</evidence>
<sequence>MVEVVKYSEKYKAVWDAFVEGSKNGTFLFYRDYMEYHADRFTDHSLLIYKKGKLVSLLPANEVGQELHSHSGLSYGGFITDKRMKSTLMLKVIASVKLYLQVLGFRSVKYKAIPHIYHQQPAEEDLYALFREGGVLYRRDVNSVIELQKSHPYSKDRRWRLSQGRRTLVQLEVSRCFNSFFDLSKKRLKDKYNLSPIHTAEEMQQLATVFPENIKLYAATKDGALLAGALMYETSTVAHAQYLAASEKGRNLHALEVLVDWLLTEVYPHKSYFSFGVSTEQQGQYLNEGLVWNKESYGARTIVHDFYEIQL</sequence>
<accession>A0ABW3SXK3</accession>
<dbReference type="EMBL" id="JBHTLD010000409">
    <property type="protein sequence ID" value="MFD1188821.1"/>
    <property type="molecule type" value="Genomic_DNA"/>
</dbReference>
<proteinExistence type="predicted"/>
<reference evidence="2" key="1">
    <citation type="journal article" date="2019" name="Int. J. Syst. Evol. Microbiol.">
        <title>The Global Catalogue of Microorganisms (GCM) 10K type strain sequencing project: providing services to taxonomists for standard genome sequencing and annotation.</title>
        <authorList>
            <consortium name="The Broad Institute Genomics Platform"/>
            <consortium name="The Broad Institute Genome Sequencing Center for Infectious Disease"/>
            <person name="Wu L."/>
            <person name="Ma J."/>
        </authorList>
    </citation>
    <scope>NUCLEOTIDE SEQUENCE [LARGE SCALE GENOMIC DNA]</scope>
    <source>
        <strain evidence="2">JCM 31319</strain>
    </source>
</reference>
<organism evidence="1 2">
    <name type="scientific">Pontibacter rugosus</name>
    <dbReference type="NCBI Taxonomy" id="1745966"/>
    <lineage>
        <taxon>Bacteria</taxon>
        <taxon>Pseudomonadati</taxon>
        <taxon>Bacteroidota</taxon>
        <taxon>Cytophagia</taxon>
        <taxon>Cytophagales</taxon>
        <taxon>Hymenobacteraceae</taxon>
        <taxon>Pontibacter</taxon>
    </lineage>
</organism>
<dbReference type="InterPro" id="IPR016181">
    <property type="entry name" value="Acyl_CoA_acyltransferase"/>
</dbReference>
<comment type="caution">
    <text evidence="1">The sequence shown here is derived from an EMBL/GenBank/DDBJ whole genome shotgun (WGS) entry which is preliminary data.</text>
</comment>
<protein>
    <submittedName>
        <fullName evidence="1">GNAT family N-acetyltransferase</fullName>
    </submittedName>
</protein>